<evidence type="ECO:0000313" key="6">
    <source>
        <dbReference type="EMBL" id="EAA14947.4"/>
    </source>
</evidence>
<organism evidence="6">
    <name type="scientific">Anopheles gambiae</name>
    <name type="common">African malaria mosquito</name>
    <dbReference type="NCBI Taxonomy" id="7165"/>
    <lineage>
        <taxon>Eukaryota</taxon>
        <taxon>Metazoa</taxon>
        <taxon>Ecdysozoa</taxon>
        <taxon>Arthropoda</taxon>
        <taxon>Hexapoda</taxon>
        <taxon>Insecta</taxon>
        <taxon>Pterygota</taxon>
        <taxon>Neoptera</taxon>
        <taxon>Endopterygota</taxon>
        <taxon>Diptera</taxon>
        <taxon>Nematocera</taxon>
        <taxon>Culicoidea</taxon>
        <taxon>Culicidae</taxon>
        <taxon>Anophelinae</taxon>
        <taxon>Anopheles</taxon>
    </lineage>
</organism>
<dbReference type="PANTHER" id="PTHR11610:SF173">
    <property type="entry name" value="LIPASE DOMAIN-CONTAINING PROTEIN-RELATED"/>
    <property type="match status" value="1"/>
</dbReference>
<keyword evidence="3" id="KW-0964">Secreted</keyword>
<dbReference type="VEuPathDB" id="VectorBase:AGAP009101"/>
<dbReference type="EMBL" id="AAAB01008984">
    <property type="protein sequence ID" value="EAA14947.4"/>
    <property type="molecule type" value="Genomic_DNA"/>
</dbReference>
<dbReference type="eggNOG" id="ENOG502RYX8">
    <property type="taxonomic scope" value="Eukaryota"/>
</dbReference>
<reference evidence="6" key="5">
    <citation type="submission" date="2011-05" db="EMBL/GenBank/DDBJ databases">
        <authorList>
            <consortium name="VectorBase"/>
        </authorList>
    </citation>
    <scope>NUCLEOTIDE SEQUENCE</scope>
    <source>
        <strain evidence="6">PEST</strain>
    </source>
</reference>
<proteinExistence type="inferred from homology"/>
<reference evidence="6" key="4">
    <citation type="journal article" date="2007" name="Genome Biol.">
        <title>Update of the Anopheles gambiae PEST genome assembly.</title>
        <authorList>
            <person name="Sharakhova M.V."/>
            <person name="Hammond M.P."/>
            <person name="Lobo N.F."/>
            <person name="Krzywinski J."/>
            <person name="Unger M.F."/>
            <person name="Hillenmeyer M.E."/>
            <person name="Bruggner R.V."/>
            <person name="Birney E."/>
            <person name="Collins F.H."/>
        </authorList>
    </citation>
    <scope>NUCLEOTIDE SEQUENCE</scope>
    <source>
        <strain evidence="6">PEST</strain>
    </source>
</reference>
<feature type="non-terminal residue" evidence="6">
    <location>
        <position position="598"/>
    </location>
</feature>
<comment type="caution">
    <text evidence="6">The sequence shown here is derived from an EMBL/GenBank/DDBJ whole genome shotgun (WGS) entry which is preliminary data.</text>
</comment>
<gene>
    <name evidence="6" type="ORF">AgaP_AGAP009101</name>
</gene>
<dbReference type="Gene3D" id="3.40.50.1820">
    <property type="entry name" value="alpha/beta hydrolase"/>
    <property type="match status" value="2"/>
</dbReference>
<dbReference type="HOGENOM" id="CLU_027171_2_1_1"/>
<dbReference type="SUPFAM" id="SSF53474">
    <property type="entry name" value="alpha/beta-Hydrolases"/>
    <property type="match status" value="2"/>
</dbReference>
<dbReference type="PhylomeDB" id="Q7PW39"/>
<evidence type="ECO:0000256" key="1">
    <source>
        <dbReference type="ARBA" id="ARBA00004613"/>
    </source>
</evidence>
<dbReference type="CDD" id="cd00707">
    <property type="entry name" value="Pancreat_lipase_like"/>
    <property type="match status" value="2"/>
</dbReference>
<dbReference type="InterPro" id="IPR000734">
    <property type="entry name" value="TAG_lipase"/>
</dbReference>
<dbReference type="AlphaFoldDB" id="Q7PW39"/>
<dbReference type="FunFam" id="3.40.50.1820:FF:000288">
    <property type="entry name" value="Pancreatic triacylglycerol lipase"/>
    <property type="match status" value="1"/>
</dbReference>
<dbReference type="STRING" id="7165.Q7PW39"/>
<dbReference type="GO" id="GO:0006629">
    <property type="term" value="P:lipid metabolic process"/>
    <property type="evidence" value="ECO:0007669"/>
    <property type="project" value="InterPro"/>
</dbReference>
<comment type="similarity">
    <text evidence="2 4">Belongs to the AB hydrolase superfamily. Lipase family.</text>
</comment>
<dbReference type="VEuPathDB" id="VectorBase:AGAMI1_012648"/>
<name>Q7PW39_ANOGA</name>
<dbReference type="GO" id="GO:0016298">
    <property type="term" value="F:lipase activity"/>
    <property type="evidence" value="ECO:0007669"/>
    <property type="project" value="InterPro"/>
</dbReference>
<protein>
    <submittedName>
        <fullName evidence="6">AGAP009101-PA</fullName>
    </submittedName>
</protein>
<reference evidence="6" key="1">
    <citation type="journal article" date="2002" name="Science">
        <title>The genome sequence of the malaria mosquito Anopheles gambiae.</title>
        <authorList>
            <person name="Holt R.A."/>
            <person name="Subramanian G.M."/>
            <person name="Halpern A."/>
            <person name="Sutton G.G."/>
            <person name="Charlab R."/>
            <person name="Nusskern D.R."/>
            <person name="Wincker P."/>
            <person name="Clark A.G."/>
            <person name="Ribeiro J.M."/>
            <person name="Wides R."/>
            <person name="Salzberg S.L."/>
            <person name="Loftus B."/>
            <person name="Yandell M."/>
            <person name="Majoros W.H."/>
            <person name="Rusch D.B."/>
            <person name="Lai Z."/>
            <person name="Kraft C.L."/>
            <person name="Abril J.F."/>
            <person name="Anthouard V."/>
            <person name="Arensburger P."/>
            <person name="Atkinson P.W."/>
            <person name="Baden H."/>
            <person name="de Berardinis V."/>
            <person name="Baldwin D."/>
            <person name="Benes V."/>
            <person name="Biedler J."/>
            <person name="Blass C."/>
            <person name="Bolanos R."/>
            <person name="Boscus D."/>
            <person name="Barnstead M."/>
            <person name="Cai S."/>
            <person name="Center A."/>
            <person name="Chaturverdi K."/>
            <person name="Christophides G.K."/>
            <person name="Chrystal M.A."/>
            <person name="Clamp M."/>
            <person name="Cravchik A."/>
            <person name="Curwen V."/>
            <person name="Dana A."/>
            <person name="Delcher A."/>
            <person name="Dew I."/>
            <person name="Evans C.A."/>
            <person name="Flanigan M."/>
            <person name="Grundschober-Freimoser A."/>
            <person name="Friedli L."/>
            <person name="Gu Z."/>
            <person name="Guan P."/>
            <person name="Guigo R."/>
            <person name="Hillenmeyer M.E."/>
            <person name="Hladun S.L."/>
            <person name="Hogan J.R."/>
            <person name="Hong Y.S."/>
            <person name="Hoover J."/>
            <person name="Jaillon O."/>
            <person name="Ke Z."/>
            <person name="Kodira C."/>
            <person name="Kokoza E."/>
            <person name="Koutsos A."/>
            <person name="Letunic I."/>
            <person name="Levitsky A."/>
            <person name="Liang Y."/>
            <person name="Lin J.J."/>
            <person name="Lobo N.F."/>
            <person name="Lopez J.R."/>
            <person name="Malek J.A."/>
            <person name="McIntosh T.C."/>
            <person name="Meister S."/>
            <person name="Miller J."/>
            <person name="Mobarry C."/>
            <person name="Mongin E."/>
            <person name="Murphy S.D."/>
            <person name="O'Brochta D.A."/>
            <person name="Pfannkoch C."/>
            <person name="Qi R."/>
            <person name="Regier M.A."/>
            <person name="Remington K."/>
            <person name="Shao H."/>
            <person name="Sharakhova M.V."/>
            <person name="Sitter C.D."/>
            <person name="Shetty J."/>
            <person name="Smith T.J."/>
            <person name="Strong R."/>
            <person name="Sun J."/>
            <person name="Thomasova D."/>
            <person name="Ton L.Q."/>
            <person name="Topalis P."/>
            <person name="Tu Z."/>
            <person name="Unger M.F."/>
            <person name="Walenz B."/>
            <person name="Wang A."/>
            <person name="Wang J."/>
            <person name="Wang M."/>
            <person name="Wang X."/>
            <person name="Woodford K.J."/>
            <person name="Wortman J.R."/>
            <person name="Wu M."/>
            <person name="Yao A."/>
            <person name="Zdobnov E.M."/>
            <person name="Zhang H."/>
            <person name="Zhao Q."/>
            <person name="Zhao S."/>
            <person name="Zhu S.C."/>
            <person name="Zhimulev I."/>
            <person name="Coluzzi M."/>
            <person name="della Torre A."/>
            <person name="Roth C.W."/>
            <person name="Louis C."/>
            <person name="Kalush F."/>
            <person name="Mural R.J."/>
            <person name="Myers E.W."/>
            <person name="Adams M.D."/>
            <person name="Smith H.O."/>
            <person name="Broder S."/>
            <person name="Gardner M.J."/>
            <person name="Fraser C.M."/>
            <person name="Birney E."/>
            <person name="Bork P."/>
            <person name="Brey P.T."/>
            <person name="Venter J.C."/>
            <person name="Weissenbach J."/>
            <person name="Kafatos F.C."/>
            <person name="Collins F.H."/>
            <person name="Hoffman S.L."/>
        </authorList>
    </citation>
    <scope>NUCLEOTIDE SEQUENCE [LARGE SCALE GENOMIC DNA]</scope>
    <source>
        <strain evidence="6">PEST</strain>
    </source>
</reference>
<reference evidence="6" key="2">
    <citation type="submission" date="2002-03" db="EMBL/GenBank/DDBJ databases">
        <authorList>
            <consortium name="The Anopheles Genome Sequencing Consortium"/>
        </authorList>
    </citation>
    <scope>NUCLEOTIDE SEQUENCE</scope>
    <source>
        <strain evidence="6">PEST</strain>
    </source>
</reference>
<evidence type="ECO:0000256" key="2">
    <source>
        <dbReference type="ARBA" id="ARBA00010701"/>
    </source>
</evidence>
<reference evidence="6" key="3">
    <citation type="journal article" date="2004" name="Trends Parasitol.">
        <title>The Anopheles gambiae genome: an update.</title>
        <authorList>
            <person name="Mongin E."/>
            <person name="Louis C."/>
            <person name="Holt R.A."/>
            <person name="Birney E."/>
            <person name="Collins F.H."/>
        </authorList>
    </citation>
    <scope>NUCLEOTIDE SEQUENCE</scope>
    <source>
        <strain evidence="6">PEST</strain>
    </source>
</reference>
<feature type="non-terminal residue" evidence="6">
    <location>
        <position position="1"/>
    </location>
</feature>
<dbReference type="Pfam" id="PF00151">
    <property type="entry name" value="Lipase"/>
    <property type="match status" value="2"/>
</dbReference>
<dbReference type="InterPro" id="IPR033906">
    <property type="entry name" value="Lipase_N"/>
</dbReference>
<sequence length="598" mass="65893">PKDGPVLLDSIDPHVPEHIRLNHTNKLIVHGYGGSIDFNATKMIRKAYLRKPNTNVFIVDWGKLSRLPCYPTAAFNTKQAGECTATFLIGLQANHPEFSTRDLHAIGFSLGAHVLSFTSNALEKSIGVKFRRITGLDPALPFFATARPHWKLDQGDADFVDVIHTNAGVYGKIETCGHVDFYMNGGQNQPGCENDQNPMACSHHRAPDYYAESIRSLTGFWGWSCQSYVYYLLGFCPQNNAQVIAGEDCPTGTEGMFMITTNPASPFAIGRCDIDQWGKLDSSFNNVDHFPTPYSQDPNHQGSQGGEDDEWPYFNHVGTSDLTKEHIRKILEQDKSRYSGDASFRFINDPAAPLALNKSYDPTLPTKFVIHGWKNSIVSPVSQNIKNSYLRREDMNVIVVDWGPLASDTLYFRAASSTRDVGRHVGGLIDRMVAERGTNLNDLHIIGHSLGAHTSGFAGQSIRSGKAARVTGLDPALPGFTDQQPDKLLDPSDAQFVDVMHTCAGMLGHDRNLGHVDFWPNGGRVNQPGCGGIDDFVGACSHGRSYEFYAESVTRPAAFKAYPCRSAEEYREAKCRSNSIPMGDATPNTARGNHFLET</sequence>
<dbReference type="InterPro" id="IPR013818">
    <property type="entry name" value="Lipase"/>
</dbReference>
<dbReference type="PaxDb" id="7165-AGAP009101-PA"/>
<evidence type="ECO:0000256" key="3">
    <source>
        <dbReference type="ARBA" id="ARBA00022525"/>
    </source>
</evidence>
<evidence type="ECO:0000256" key="4">
    <source>
        <dbReference type="RuleBase" id="RU004262"/>
    </source>
</evidence>
<accession>Q7PW39</accession>
<dbReference type="PRINTS" id="PR00821">
    <property type="entry name" value="TAGLIPASE"/>
</dbReference>
<dbReference type="InterPro" id="IPR029058">
    <property type="entry name" value="AB_hydrolase_fold"/>
</dbReference>
<feature type="domain" description="Lipase" evidence="5">
    <location>
        <begin position="20"/>
        <end position="237"/>
    </location>
</feature>
<dbReference type="GO" id="GO:0005576">
    <property type="term" value="C:extracellular region"/>
    <property type="evidence" value="ECO:0007669"/>
    <property type="project" value="UniProtKB-SubCell"/>
</dbReference>
<comment type="subcellular location">
    <subcellularLocation>
        <location evidence="1">Secreted</location>
    </subcellularLocation>
</comment>
<feature type="domain" description="Lipase" evidence="5">
    <location>
        <begin position="363"/>
        <end position="576"/>
    </location>
</feature>
<evidence type="ECO:0000259" key="5">
    <source>
        <dbReference type="Pfam" id="PF00151"/>
    </source>
</evidence>
<dbReference type="PANTHER" id="PTHR11610">
    <property type="entry name" value="LIPASE"/>
    <property type="match status" value="1"/>
</dbReference>
<dbReference type="VEuPathDB" id="VectorBase:AGAMI1_007863"/>
<dbReference type="VEuPathDB" id="VectorBase:AGAP028187"/>